<dbReference type="Proteomes" id="UP001054821">
    <property type="component" value="Chromosome 1"/>
</dbReference>
<comment type="caution">
    <text evidence="1">The sequence shown here is derived from an EMBL/GenBank/DDBJ whole genome shotgun (WGS) entry which is preliminary data.</text>
</comment>
<protein>
    <submittedName>
        <fullName evidence="1">Uncharacterized protein</fullName>
    </submittedName>
</protein>
<proteinExistence type="predicted"/>
<sequence>MVGAVYYVTKDFPSNRSPSIVVSKPAFYRISSIQKAYRRLVTSSGVLQVFCAFRFRSEFDVVDGLRFFVVYERAGATAHG</sequence>
<evidence type="ECO:0000313" key="1">
    <source>
        <dbReference type="EMBL" id="KAI5356329.1"/>
    </source>
</evidence>
<dbReference type="EMBL" id="JAJFAZ020000001">
    <property type="protein sequence ID" value="KAI5356329.1"/>
    <property type="molecule type" value="Genomic_DNA"/>
</dbReference>
<dbReference type="AlphaFoldDB" id="A0AAD5F7S7"/>
<name>A0AAD5F7S7_PRUDU</name>
<reference evidence="1 2" key="1">
    <citation type="journal article" date="2022" name="G3 (Bethesda)">
        <title>Whole-genome sequence and methylome profiling of the almond [Prunus dulcis (Mill.) D.A. Webb] cultivar 'Nonpareil'.</title>
        <authorList>
            <person name="D'Amico-Willman K.M."/>
            <person name="Ouma W.Z."/>
            <person name="Meulia T."/>
            <person name="Sideli G.M."/>
            <person name="Gradziel T.M."/>
            <person name="Fresnedo-Ramirez J."/>
        </authorList>
    </citation>
    <scope>NUCLEOTIDE SEQUENCE [LARGE SCALE GENOMIC DNA]</scope>
    <source>
        <strain evidence="1">Clone GOH B32 T37-40</strain>
    </source>
</reference>
<accession>A0AAD5F7S7</accession>
<keyword evidence="2" id="KW-1185">Reference proteome</keyword>
<organism evidence="1 2">
    <name type="scientific">Prunus dulcis</name>
    <name type="common">Almond</name>
    <name type="synonym">Amygdalus dulcis</name>
    <dbReference type="NCBI Taxonomy" id="3755"/>
    <lineage>
        <taxon>Eukaryota</taxon>
        <taxon>Viridiplantae</taxon>
        <taxon>Streptophyta</taxon>
        <taxon>Embryophyta</taxon>
        <taxon>Tracheophyta</taxon>
        <taxon>Spermatophyta</taxon>
        <taxon>Magnoliopsida</taxon>
        <taxon>eudicotyledons</taxon>
        <taxon>Gunneridae</taxon>
        <taxon>Pentapetalae</taxon>
        <taxon>rosids</taxon>
        <taxon>fabids</taxon>
        <taxon>Rosales</taxon>
        <taxon>Rosaceae</taxon>
        <taxon>Amygdaloideae</taxon>
        <taxon>Amygdaleae</taxon>
        <taxon>Prunus</taxon>
    </lineage>
</organism>
<gene>
    <name evidence="1" type="ORF">L3X38_009224</name>
</gene>
<evidence type="ECO:0000313" key="2">
    <source>
        <dbReference type="Proteomes" id="UP001054821"/>
    </source>
</evidence>